<dbReference type="RefSeq" id="WP_184477260.1">
    <property type="nucleotide sequence ID" value="NZ_JACHIV010000001.1"/>
</dbReference>
<feature type="transmembrane region" description="Helical" evidence="1">
    <location>
        <begin position="48"/>
        <end position="67"/>
    </location>
</feature>
<evidence type="ECO:0000259" key="2">
    <source>
        <dbReference type="Pfam" id="PF03703"/>
    </source>
</evidence>
<dbReference type="AlphaFoldDB" id="A0A840N6F3"/>
<dbReference type="PIRSF" id="PIRSF026631">
    <property type="entry name" value="UCP026631"/>
    <property type="match status" value="1"/>
</dbReference>
<dbReference type="PANTHER" id="PTHR34473">
    <property type="entry name" value="UPF0699 TRANSMEMBRANE PROTEIN YDBS"/>
    <property type="match status" value="1"/>
</dbReference>
<dbReference type="Proteomes" id="UP000580474">
    <property type="component" value="Unassembled WGS sequence"/>
</dbReference>
<proteinExistence type="predicted"/>
<protein>
    <submittedName>
        <fullName evidence="3">Putative membrane protein</fullName>
    </submittedName>
</protein>
<comment type="caution">
    <text evidence="3">The sequence shown here is derived from an EMBL/GenBank/DDBJ whole genome shotgun (WGS) entry which is preliminary data.</text>
</comment>
<dbReference type="InterPro" id="IPR014529">
    <property type="entry name" value="UCP026631"/>
</dbReference>
<organism evidence="3 4">
    <name type="scientific">Saccharopolyspora gloriosae</name>
    <dbReference type="NCBI Taxonomy" id="455344"/>
    <lineage>
        <taxon>Bacteria</taxon>
        <taxon>Bacillati</taxon>
        <taxon>Actinomycetota</taxon>
        <taxon>Actinomycetes</taxon>
        <taxon>Pseudonocardiales</taxon>
        <taxon>Pseudonocardiaceae</taxon>
        <taxon>Saccharopolyspora</taxon>
    </lineage>
</organism>
<accession>A0A840N6F3</accession>
<keyword evidence="4" id="KW-1185">Reference proteome</keyword>
<dbReference type="Pfam" id="PF03703">
    <property type="entry name" value="bPH_2"/>
    <property type="match status" value="2"/>
</dbReference>
<evidence type="ECO:0000313" key="3">
    <source>
        <dbReference type="EMBL" id="MBB5067616.1"/>
    </source>
</evidence>
<reference evidence="3 4" key="1">
    <citation type="submission" date="2020-08" db="EMBL/GenBank/DDBJ databases">
        <title>Sequencing the genomes of 1000 actinobacteria strains.</title>
        <authorList>
            <person name="Klenk H.-P."/>
        </authorList>
    </citation>
    <scope>NUCLEOTIDE SEQUENCE [LARGE SCALE GENOMIC DNA]</scope>
    <source>
        <strain evidence="3 4">DSM 45582</strain>
    </source>
</reference>
<keyword evidence="1" id="KW-0472">Membrane</keyword>
<evidence type="ECO:0000256" key="1">
    <source>
        <dbReference type="SAM" id="Phobius"/>
    </source>
</evidence>
<keyword evidence="1" id="KW-0812">Transmembrane</keyword>
<feature type="transmembrane region" description="Helical" evidence="1">
    <location>
        <begin position="167"/>
        <end position="192"/>
    </location>
</feature>
<feature type="domain" description="YdbS-like PH" evidence="2">
    <location>
        <begin position="65"/>
        <end position="143"/>
    </location>
</feature>
<feature type="transmembrane region" description="Helical" evidence="1">
    <location>
        <begin position="12"/>
        <end position="36"/>
    </location>
</feature>
<dbReference type="InterPro" id="IPR005182">
    <property type="entry name" value="YdbS-like_PH"/>
</dbReference>
<feature type="transmembrane region" description="Helical" evidence="1">
    <location>
        <begin position="354"/>
        <end position="375"/>
    </location>
</feature>
<sequence length="492" mass="52857">MTAATDWRRLDAKIVLVLLILVLAPLIPTAGVMLIAGANPVVVASMSGIWAGAAAVLTGMAALDWWFTTYRISDERVELRKGALSRSHRSLPRDRVRSVDLTADPVHRLLGLSVVKIGTGAQADGELKLDGIARPDAERIRAALLLRESTSDPEAADGALARLRPVWLLYSGVTMSLILAVWGAIASAFGSFSELFVKFGLYRAIGEEFRAVPLWLGIGVPALGAVLIGVLGSFLLSLELWWNFTLTRESSGTLRVRRGLLTKRSISLEEKRLRGVEVSEPLLLRWTRGARTNAVATGLSDTKDGSQPDAKTLLPPAPRAEARRVAAEVLGEDRFPSEGFTGHPVAALRRRITWALLSALPFAAAAITCAVLGWIPAGPAVAVVVLSALIAVAFGVDAYRNLGHRLHGRYLLSRRGTAVRRTVALQRAGIIGWRFEQSVFQRRSGLMDVVATTAAGSGRYAVPDVRTGDGLAFADEAVPELLAPFLEPVPDD</sequence>
<keyword evidence="1" id="KW-1133">Transmembrane helix</keyword>
<gene>
    <name evidence="3" type="ORF">BJ969_000704</name>
</gene>
<name>A0A840N6F3_9PSEU</name>
<dbReference type="PANTHER" id="PTHR34473:SF2">
    <property type="entry name" value="UPF0699 TRANSMEMBRANE PROTEIN YDBT"/>
    <property type="match status" value="1"/>
</dbReference>
<feature type="transmembrane region" description="Helical" evidence="1">
    <location>
        <begin position="212"/>
        <end position="238"/>
    </location>
</feature>
<feature type="transmembrane region" description="Helical" evidence="1">
    <location>
        <begin position="381"/>
        <end position="399"/>
    </location>
</feature>
<feature type="domain" description="YdbS-like PH" evidence="2">
    <location>
        <begin position="399"/>
        <end position="469"/>
    </location>
</feature>
<dbReference type="EMBL" id="JACHIV010000001">
    <property type="protein sequence ID" value="MBB5067616.1"/>
    <property type="molecule type" value="Genomic_DNA"/>
</dbReference>
<evidence type="ECO:0000313" key="4">
    <source>
        <dbReference type="Proteomes" id="UP000580474"/>
    </source>
</evidence>